<gene>
    <name evidence="1" type="ORF">E1757_16000</name>
</gene>
<proteinExistence type="predicted"/>
<reference evidence="1 2" key="1">
    <citation type="submission" date="2019-03" db="EMBL/GenBank/DDBJ databases">
        <title>This is whole genome sequence of Paenibacillus sp MS74 strain.</title>
        <authorList>
            <person name="Trinh H.N."/>
        </authorList>
    </citation>
    <scope>NUCLEOTIDE SEQUENCE [LARGE SCALE GENOMIC DNA]</scope>
    <source>
        <strain evidence="1 2">MS74</strain>
    </source>
</reference>
<name>A0A4R5KNV2_9BACL</name>
<organism evidence="1 2">
    <name type="scientific">Paenibacillus piri</name>
    <dbReference type="NCBI Taxonomy" id="2547395"/>
    <lineage>
        <taxon>Bacteria</taxon>
        <taxon>Bacillati</taxon>
        <taxon>Bacillota</taxon>
        <taxon>Bacilli</taxon>
        <taxon>Bacillales</taxon>
        <taxon>Paenibacillaceae</taxon>
        <taxon>Paenibacillus</taxon>
    </lineage>
</organism>
<keyword evidence="2" id="KW-1185">Reference proteome</keyword>
<evidence type="ECO:0000313" key="1">
    <source>
        <dbReference type="EMBL" id="TDF96598.1"/>
    </source>
</evidence>
<keyword evidence="1" id="KW-0396">Initiation factor</keyword>
<dbReference type="EMBL" id="SMRT01000007">
    <property type="protein sequence ID" value="TDF96598.1"/>
    <property type="molecule type" value="Genomic_DNA"/>
</dbReference>
<dbReference type="OrthoDB" id="5396022at2"/>
<protein>
    <submittedName>
        <fullName evidence="1">Replication initiation factor</fullName>
    </submittedName>
</protein>
<sequence length="354" mass="41448">MILKGFDSIEFSLYFENYDESFDPYLTMFAEYKRKAQETSIEQEIDLHGVTVKIGRAGIRFYSYTLTTNDFIVWFRDSSKGEFPPVRVRFLSGYLWSMGLAECVKSFYHWFSNFNLQISETKLSRLDICADTDEAQFIEADRKGIVTRAKGIAIHGVDDSTYFQGKRFSGFVVGRNPILARIYNKSLEIKKSAKVWFKDLWIKHGWNEKKEVWRVEFQLRGDVLKEFGIRTLDDVLPVEANLWSSLTKEWLTIRSPKDDNVSRWPLKRKWKVIQRAFLNQEASPLVRKKVIVGDSTRTLNQIAGLVISLAARNEFEDTPEVLHIVDNWIHRKLDQKNSTFQAETTLRKLRFIQI</sequence>
<evidence type="ECO:0000313" key="2">
    <source>
        <dbReference type="Proteomes" id="UP000295636"/>
    </source>
</evidence>
<dbReference type="GO" id="GO:0003743">
    <property type="term" value="F:translation initiation factor activity"/>
    <property type="evidence" value="ECO:0007669"/>
    <property type="project" value="UniProtKB-KW"/>
</dbReference>
<accession>A0A4R5KNV2</accession>
<dbReference type="Proteomes" id="UP000295636">
    <property type="component" value="Unassembled WGS sequence"/>
</dbReference>
<dbReference type="AlphaFoldDB" id="A0A4R5KNV2"/>
<keyword evidence="1" id="KW-0648">Protein biosynthesis</keyword>
<dbReference type="RefSeq" id="WP_133229841.1">
    <property type="nucleotide sequence ID" value="NZ_SMRT01000007.1"/>
</dbReference>
<comment type="caution">
    <text evidence="1">The sequence shown here is derived from an EMBL/GenBank/DDBJ whole genome shotgun (WGS) entry which is preliminary data.</text>
</comment>